<evidence type="ECO:0000259" key="9">
    <source>
        <dbReference type="Pfam" id="PF07731"/>
    </source>
</evidence>
<keyword evidence="11" id="KW-1185">Reference proteome</keyword>
<dbReference type="Proteomes" id="UP001341840">
    <property type="component" value="Unassembled WGS sequence"/>
</dbReference>
<evidence type="ECO:0000256" key="4">
    <source>
        <dbReference type="ARBA" id="ARBA00022525"/>
    </source>
</evidence>
<keyword evidence="5" id="KW-0479">Metal-binding</keyword>
<dbReference type="PROSITE" id="PS00080">
    <property type="entry name" value="MULTICOPPER_OXIDASE2"/>
    <property type="match status" value="1"/>
</dbReference>
<dbReference type="PANTHER" id="PTHR11709:SF262">
    <property type="entry name" value="LACCASE-14"/>
    <property type="match status" value="1"/>
</dbReference>
<dbReference type="InterPro" id="IPR002355">
    <property type="entry name" value="Cu_oxidase_Cu_BS"/>
</dbReference>
<evidence type="ECO:0000313" key="11">
    <source>
        <dbReference type="Proteomes" id="UP001341840"/>
    </source>
</evidence>
<evidence type="ECO:0000256" key="1">
    <source>
        <dbReference type="ARBA" id="ARBA00002075"/>
    </source>
</evidence>
<feature type="domain" description="Plastocyanin-like" evidence="9">
    <location>
        <begin position="1"/>
        <end position="81"/>
    </location>
</feature>
<comment type="similarity">
    <text evidence="3">Belongs to the multicopper oxidase family.</text>
</comment>
<organism evidence="10 11">
    <name type="scientific">Stylosanthes scabra</name>
    <dbReference type="NCBI Taxonomy" id="79078"/>
    <lineage>
        <taxon>Eukaryota</taxon>
        <taxon>Viridiplantae</taxon>
        <taxon>Streptophyta</taxon>
        <taxon>Embryophyta</taxon>
        <taxon>Tracheophyta</taxon>
        <taxon>Spermatophyta</taxon>
        <taxon>Magnoliopsida</taxon>
        <taxon>eudicotyledons</taxon>
        <taxon>Gunneridae</taxon>
        <taxon>Pentapetalae</taxon>
        <taxon>rosids</taxon>
        <taxon>fabids</taxon>
        <taxon>Fabales</taxon>
        <taxon>Fabaceae</taxon>
        <taxon>Papilionoideae</taxon>
        <taxon>50 kb inversion clade</taxon>
        <taxon>dalbergioids sensu lato</taxon>
        <taxon>Dalbergieae</taxon>
        <taxon>Pterocarpus clade</taxon>
        <taxon>Stylosanthes</taxon>
    </lineage>
</organism>
<dbReference type="Gene3D" id="2.60.40.420">
    <property type="entry name" value="Cupredoxins - blue copper proteins"/>
    <property type="match status" value="1"/>
</dbReference>
<keyword evidence="7 10" id="KW-0560">Oxidoreductase</keyword>
<evidence type="ECO:0000256" key="3">
    <source>
        <dbReference type="ARBA" id="ARBA00010609"/>
    </source>
</evidence>
<accession>A0ABU6UVU5</accession>
<dbReference type="EC" id="1.10.3.2" evidence="10"/>
<keyword evidence="4" id="KW-0964">Secreted</keyword>
<evidence type="ECO:0000256" key="7">
    <source>
        <dbReference type="ARBA" id="ARBA00023002"/>
    </source>
</evidence>
<reference evidence="10 11" key="1">
    <citation type="journal article" date="2023" name="Plants (Basel)">
        <title>Bridging the Gap: Combining Genomics and Transcriptomics Approaches to Understand Stylosanthes scabra, an Orphan Legume from the Brazilian Caatinga.</title>
        <authorList>
            <person name="Ferreira-Neto J.R.C."/>
            <person name="da Silva M.D."/>
            <person name="Binneck E."/>
            <person name="de Melo N.F."/>
            <person name="da Silva R.H."/>
            <person name="de Melo A.L.T.M."/>
            <person name="Pandolfi V."/>
            <person name="Bustamante F.O."/>
            <person name="Brasileiro-Vidal A.C."/>
            <person name="Benko-Iseppon A.M."/>
        </authorList>
    </citation>
    <scope>NUCLEOTIDE SEQUENCE [LARGE SCALE GENOMIC DNA]</scope>
    <source>
        <tissue evidence="10">Leaves</tissue>
    </source>
</reference>
<protein>
    <submittedName>
        <fullName evidence="10">Laccase-15</fullName>
        <ecNumber evidence="10">1.10.3.2</ecNumber>
    </submittedName>
</protein>
<name>A0ABU6UVU5_9FABA</name>
<dbReference type="InterPro" id="IPR008972">
    <property type="entry name" value="Cupredoxin"/>
</dbReference>
<comment type="subcellular location">
    <subcellularLocation>
        <location evidence="2">Secreted</location>
    </subcellularLocation>
</comment>
<evidence type="ECO:0000256" key="6">
    <source>
        <dbReference type="ARBA" id="ARBA00022737"/>
    </source>
</evidence>
<comment type="caution">
    <text evidence="10">The sequence shown here is derived from an EMBL/GenBank/DDBJ whole genome shotgun (WGS) entry which is preliminary data.</text>
</comment>
<dbReference type="InterPro" id="IPR033138">
    <property type="entry name" value="Cu_oxidase_CS"/>
</dbReference>
<keyword evidence="6" id="KW-0677">Repeat</keyword>
<dbReference type="PANTHER" id="PTHR11709">
    <property type="entry name" value="MULTI-COPPER OXIDASE"/>
    <property type="match status" value="1"/>
</dbReference>
<dbReference type="InterPro" id="IPR045087">
    <property type="entry name" value="Cu-oxidase_fam"/>
</dbReference>
<proteinExistence type="inferred from homology"/>
<sequence length="99" mass="11563">MHLHGHSFYVVGWGFGNYNEEKDPLKYNLVDPPYQNTLAVPKNGWVAIRFHTKNPGVWFMHCHLERHVSWGMAMTFIVKNGNNPQQQMLPPPPDMPRCY</sequence>
<dbReference type="SUPFAM" id="SSF49503">
    <property type="entry name" value="Cupredoxins"/>
    <property type="match status" value="1"/>
</dbReference>
<gene>
    <name evidence="10" type="primary">TT10_2</name>
    <name evidence="10" type="ORF">PIB30_095241</name>
</gene>
<evidence type="ECO:0000256" key="8">
    <source>
        <dbReference type="ARBA" id="ARBA00023008"/>
    </source>
</evidence>
<evidence type="ECO:0000256" key="2">
    <source>
        <dbReference type="ARBA" id="ARBA00004613"/>
    </source>
</evidence>
<dbReference type="GO" id="GO:0052716">
    <property type="term" value="F:hydroquinone:oxygen oxidoreductase activity"/>
    <property type="evidence" value="ECO:0007669"/>
    <property type="project" value="UniProtKB-EC"/>
</dbReference>
<dbReference type="EMBL" id="JASCZI010122992">
    <property type="protein sequence ID" value="MED6164969.1"/>
    <property type="molecule type" value="Genomic_DNA"/>
</dbReference>
<evidence type="ECO:0000313" key="10">
    <source>
        <dbReference type="EMBL" id="MED6164969.1"/>
    </source>
</evidence>
<dbReference type="Pfam" id="PF07731">
    <property type="entry name" value="Cu-oxidase_2"/>
    <property type="match status" value="1"/>
</dbReference>
<comment type="function">
    <text evidence="1">Lignin degradation and detoxification of lignin-derived products.</text>
</comment>
<dbReference type="InterPro" id="IPR011706">
    <property type="entry name" value="Cu-oxidase_C"/>
</dbReference>
<keyword evidence="8" id="KW-0186">Copper</keyword>
<dbReference type="PROSITE" id="PS00079">
    <property type="entry name" value="MULTICOPPER_OXIDASE1"/>
    <property type="match status" value="1"/>
</dbReference>
<evidence type="ECO:0000256" key="5">
    <source>
        <dbReference type="ARBA" id="ARBA00022723"/>
    </source>
</evidence>